<dbReference type="RefSeq" id="WP_091591055.1">
    <property type="nucleotide sequence ID" value="NZ_FNEE01000002.1"/>
</dbReference>
<dbReference type="GO" id="GO:0016301">
    <property type="term" value="F:kinase activity"/>
    <property type="evidence" value="ECO:0007669"/>
    <property type="project" value="UniProtKB-KW"/>
</dbReference>
<dbReference type="Gene3D" id="3.40.50.300">
    <property type="entry name" value="P-loop containing nucleotide triphosphate hydrolases"/>
    <property type="match status" value="1"/>
</dbReference>
<dbReference type="Proteomes" id="UP000198894">
    <property type="component" value="Unassembled WGS sequence"/>
</dbReference>
<gene>
    <name evidence="1" type="ORF">SAMN05428953_102141</name>
</gene>
<keyword evidence="2" id="KW-1185">Reference proteome</keyword>
<dbReference type="AlphaFoldDB" id="A0A1G8L4L8"/>
<name>A0A1G8L4L8_9HYPH</name>
<sequence>MTQLSKADCLARPMSVRAKIQMAAGVVEALAEFGRQKISYCYWKSATKLESALCGDGDIDILVARTDQNRAQAILLSRDFKFFPSVGDREAPAVFTYLCYDEPSGRLLHIHLHLRLVVGGPLAKNWHLPWEDTVLSRAAPHAYLPVRQVDSACEALLLLTRNCLELGGWDPVSIRRGAAKRKEFDDARLELASRVECGDLRRLAAGFLSDDVADMVVDSLFSDQSAAWRAPLARAIRRHLSTGGSSYNGPEARLRSVGRSIVWVAGRLNKAIVHAPRPWHRRPAGGGIVVAFVGVDGSGKSTLIAALKDWLGIKVDVLPIYFGTGDGRPSLYLRPLKWLMPLATWMLGRKPRVASHGKASAGPPSLAYSILLAVWAIAVAADKRVKLTATWRAANRGLVVLADRYPQNESKNFNDGPLLERVPAVPEWLRHRELGVYQLAHRLPPDLVLKLMAPSETLAAREPAMDITVISRRLDALAGLAFGNAEVVCIDVDRPLDEVIRSVKRAIWQCL</sequence>
<evidence type="ECO:0000313" key="1">
    <source>
        <dbReference type="EMBL" id="SDI50644.1"/>
    </source>
</evidence>
<organism evidence="1 2">
    <name type="scientific">Mesorhizobium muleiense</name>
    <dbReference type="NCBI Taxonomy" id="1004279"/>
    <lineage>
        <taxon>Bacteria</taxon>
        <taxon>Pseudomonadati</taxon>
        <taxon>Pseudomonadota</taxon>
        <taxon>Alphaproteobacteria</taxon>
        <taxon>Hyphomicrobiales</taxon>
        <taxon>Phyllobacteriaceae</taxon>
        <taxon>Mesorhizobium</taxon>
    </lineage>
</organism>
<protein>
    <submittedName>
        <fullName evidence="1">Thymidylate kinase</fullName>
    </submittedName>
</protein>
<keyword evidence="1" id="KW-0808">Transferase</keyword>
<dbReference type="SUPFAM" id="SSF52540">
    <property type="entry name" value="P-loop containing nucleoside triphosphate hydrolases"/>
    <property type="match status" value="1"/>
</dbReference>
<dbReference type="InterPro" id="IPR027417">
    <property type="entry name" value="P-loop_NTPase"/>
</dbReference>
<reference evidence="2" key="1">
    <citation type="submission" date="2016-10" db="EMBL/GenBank/DDBJ databases">
        <authorList>
            <person name="Varghese N."/>
            <person name="Submissions S."/>
        </authorList>
    </citation>
    <scope>NUCLEOTIDE SEQUENCE [LARGE SCALE GENOMIC DNA]</scope>
    <source>
        <strain evidence="2">CGMCC 1.11022</strain>
    </source>
</reference>
<proteinExistence type="predicted"/>
<keyword evidence="1" id="KW-0418">Kinase</keyword>
<evidence type="ECO:0000313" key="2">
    <source>
        <dbReference type="Proteomes" id="UP000198894"/>
    </source>
</evidence>
<dbReference type="EMBL" id="FNEE01000002">
    <property type="protein sequence ID" value="SDI50644.1"/>
    <property type="molecule type" value="Genomic_DNA"/>
</dbReference>
<accession>A0A1G8L4L8</accession>